<organism evidence="2 3">
    <name type="scientific">Xenopus laevis</name>
    <name type="common">African clawed frog</name>
    <dbReference type="NCBI Taxonomy" id="8355"/>
    <lineage>
        <taxon>Eukaryota</taxon>
        <taxon>Metazoa</taxon>
        <taxon>Chordata</taxon>
        <taxon>Craniata</taxon>
        <taxon>Vertebrata</taxon>
        <taxon>Euteleostomi</taxon>
        <taxon>Amphibia</taxon>
        <taxon>Batrachia</taxon>
        <taxon>Anura</taxon>
        <taxon>Pipoidea</taxon>
        <taxon>Pipidae</taxon>
        <taxon>Xenopodinae</taxon>
        <taxon>Xenopus</taxon>
        <taxon>Xenopus</taxon>
    </lineage>
</organism>
<reference evidence="3" key="1">
    <citation type="journal article" date="2016" name="Nature">
        <title>Genome evolution in the allotetraploid frog Xenopus laevis.</title>
        <authorList>
            <person name="Session A.M."/>
            <person name="Uno Y."/>
            <person name="Kwon T."/>
            <person name="Chapman J.A."/>
            <person name="Toyoda A."/>
            <person name="Takahashi S."/>
            <person name="Fukui A."/>
            <person name="Hikosaka A."/>
            <person name="Suzuki A."/>
            <person name="Kondo M."/>
            <person name="van Heeringen S.J."/>
            <person name="Quigley I."/>
            <person name="Heinz S."/>
            <person name="Ogino H."/>
            <person name="Ochi H."/>
            <person name="Hellsten U."/>
            <person name="Lyons J.B."/>
            <person name="Simakov O."/>
            <person name="Putnam N."/>
            <person name="Stites J."/>
            <person name="Kuroki Y."/>
            <person name="Tanaka T."/>
            <person name="Michiue T."/>
            <person name="Watanabe M."/>
            <person name="Bogdanovic O."/>
            <person name="Lister R."/>
            <person name="Georgiou G."/>
            <person name="Paranjpe S.S."/>
            <person name="van Kruijsbergen I."/>
            <person name="Shu S."/>
            <person name="Carlson J."/>
            <person name="Kinoshita T."/>
            <person name="Ohta Y."/>
            <person name="Mawaribuchi S."/>
            <person name="Jenkins J."/>
            <person name="Grimwood J."/>
            <person name="Schmutz J."/>
            <person name="Mitros T."/>
            <person name="Mozaffari S.V."/>
            <person name="Suzuki Y."/>
            <person name="Haramoto Y."/>
            <person name="Yamamoto T.S."/>
            <person name="Takagi C."/>
            <person name="Heald R."/>
            <person name="Miller K."/>
            <person name="Haudenschild C."/>
            <person name="Kitzman J."/>
            <person name="Nakayama T."/>
            <person name="Izutsu Y."/>
            <person name="Robert J."/>
            <person name="Fortriede J."/>
            <person name="Burns K."/>
            <person name="Lotay V."/>
            <person name="Karimi K."/>
            <person name="Yasuoka Y."/>
            <person name="Dichmann D.S."/>
            <person name="Flajnik M.F."/>
            <person name="Houston D.W."/>
            <person name="Shendure J."/>
            <person name="DuPasquier L."/>
            <person name="Vize P.D."/>
            <person name="Zorn A.M."/>
            <person name="Ito M."/>
            <person name="Marcotte E.M."/>
            <person name="Wallingford J.B."/>
            <person name="Ito Y."/>
            <person name="Asashima M."/>
            <person name="Ueno N."/>
            <person name="Matsuda Y."/>
            <person name="Veenstra G.J."/>
            <person name="Fujiyama A."/>
            <person name="Harland R.M."/>
            <person name="Taira M."/>
            <person name="Rokhsar D.S."/>
        </authorList>
    </citation>
    <scope>NUCLEOTIDE SEQUENCE [LARGE SCALE GENOMIC DNA]</scope>
    <source>
        <strain evidence="3">J</strain>
    </source>
</reference>
<keyword evidence="1" id="KW-1133">Transmembrane helix</keyword>
<protein>
    <submittedName>
        <fullName evidence="2">Uncharacterized protein</fullName>
    </submittedName>
</protein>
<name>A0A974HSB1_XENLA</name>
<evidence type="ECO:0000313" key="2">
    <source>
        <dbReference type="EMBL" id="OCT88248.1"/>
    </source>
</evidence>
<dbReference type="Proteomes" id="UP000694892">
    <property type="component" value="Chromosome 3L"/>
</dbReference>
<evidence type="ECO:0000256" key="1">
    <source>
        <dbReference type="SAM" id="Phobius"/>
    </source>
</evidence>
<dbReference type="EMBL" id="CM004470">
    <property type="protein sequence ID" value="OCT88248.1"/>
    <property type="molecule type" value="Genomic_DNA"/>
</dbReference>
<keyword evidence="1" id="KW-0812">Transmembrane</keyword>
<keyword evidence="1" id="KW-0472">Membrane</keyword>
<sequence>MFVYTSCHTNTYFNTSSMAKYKNHLIQKVYIAPLRYIFLFDLLYILFFCFCCIKHLYCCFNCFFCYKNSVMISMKLK</sequence>
<feature type="transmembrane region" description="Helical" evidence="1">
    <location>
        <begin position="42"/>
        <end position="66"/>
    </location>
</feature>
<dbReference type="AlphaFoldDB" id="A0A974HSB1"/>
<evidence type="ECO:0000313" key="3">
    <source>
        <dbReference type="Proteomes" id="UP000694892"/>
    </source>
</evidence>
<gene>
    <name evidence="2" type="ORF">XELAEV_18016876mg</name>
</gene>
<proteinExistence type="predicted"/>
<accession>A0A974HSB1</accession>